<comment type="subcellular location">
    <subcellularLocation>
        <location evidence="1">Secreted</location>
    </subcellularLocation>
</comment>
<keyword evidence="3 9" id="KW-0245">EGF-like domain</keyword>
<proteinExistence type="predicted"/>
<accession>A0A7J7F1X1</accession>
<keyword evidence="8" id="KW-0325">Glycoprotein</keyword>
<dbReference type="InterPro" id="IPR000716">
    <property type="entry name" value="Thyroglobulin_1"/>
</dbReference>
<keyword evidence="4" id="KW-0732">Signal</keyword>
<feature type="disulfide bond" evidence="10">
    <location>
        <begin position="207"/>
        <end position="214"/>
    </location>
</feature>
<evidence type="ECO:0000256" key="2">
    <source>
        <dbReference type="ARBA" id="ARBA00022525"/>
    </source>
</evidence>
<protein>
    <submittedName>
        <fullName evidence="14">Uncharacterized protein</fullName>
    </submittedName>
</protein>
<evidence type="ECO:0000259" key="12">
    <source>
        <dbReference type="PROSITE" id="PS50026"/>
    </source>
</evidence>
<dbReference type="InterPro" id="IPR036857">
    <property type="entry name" value="Thyroglobulin_1_sf"/>
</dbReference>
<dbReference type="InterPro" id="IPR001881">
    <property type="entry name" value="EGF-like_Ca-bd_dom"/>
</dbReference>
<dbReference type="CDD" id="cd00054">
    <property type="entry name" value="EGF_CA"/>
    <property type="match status" value="1"/>
</dbReference>
<dbReference type="SMART" id="SM00181">
    <property type="entry name" value="EGF"/>
    <property type="match status" value="2"/>
</dbReference>
<dbReference type="CDD" id="cd00191">
    <property type="entry name" value="TY"/>
    <property type="match status" value="1"/>
</dbReference>
<dbReference type="Pfam" id="PF12662">
    <property type="entry name" value="cEGF"/>
    <property type="match status" value="1"/>
</dbReference>
<organism evidence="14 15">
    <name type="scientific">Diceros bicornis minor</name>
    <name type="common">South-central black rhinoceros</name>
    <dbReference type="NCBI Taxonomy" id="77932"/>
    <lineage>
        <taxon>Eukaryota</taxon>
        <taxon>Metazoa</taxon>
        <taxon>Chordata</taxon>
        <taxon>Craniata</taxon>
        <taxon>Vertebrata</taxon>
        <taxon>Euteleostomi</taxon>
        <taxon>Mammalia</taxon>
        <taxon>Eutheria</taxon>
        <taxon>Laurasiatheria</taxon>
        <taxon>Perissodactyla</taxon>
        <taxon>Rhinocerotidae</taxon>
        <taxon>Diceros</taxon>
    </lineage>
</organism>
<dbReference type="PROSITE" id="PS01187">
    <property type="entry name" value="EGF_CA"/>
    <property type="match status" value="1"/>
</dbReference>
<dbReference type="Gene3D" id="2.10.25.10">
    <property type="entry name" value="Laminin"/>
    <property type="match status" value="2"/>
</dbReference>
<dbReference type="Pfam" id="PF12947">
    <property type="entry name" value="EGF_3"/>
    <property type="match status" value="1"/>
</dbReference>
<evidence type="ECO:0000256" key="5">
    <source>
        <dbReference type="ARBA" id="ARBA00022737"/>
    </source>
</evidence>
<dbReference type="Gene3D" id="4.10.800.10">
    <property type="entry name" value="Thyroglobulin type-1"/>
    <property type="match status" value="1"/>
</dbReference>
<dbReference type="PROSITE" id="PS50026">
    <property type="entry name" value="EGF_3"/>
    <property type="match status" value="2"/>
</dbReference>
<dbReference type="Proteomes" id="UP000551758">
    <property type="component" value="Unassembled WGS sequence"/>
</dbReference>
<dbReference type="InterPro" id="IPR051950">
    <property type="entry name" value="Dev_reg/Prot_inhib"/>
</dbReference>
<dbReference type="InterPro" id="IPR018097">
    <property type="entry name" value="EGF_Ca-bd_CS"/>
</dbReference>
<dbReference type="SMART" id="SM00179">
    <property type="entry name" value="EGF_CA"/>
    <property type="match status" value="1"/>
</dbReference>
<evidence type="ECO:0000256" key="3">
    <source>
        <dbReference type="ARBA" id="ARBA00022536"/>
    </source>
</evidence>
<keyword evidence="5" id="KW-0677">Repeat</keyword>
<evidence type="ECO:0000259" key="13">
    <source>
        <dbReference type="PROSITE" id="PS51162"/>
    </source>
</evidence>
<dbReference type="PROSITE" id="PS01186">
    <property type="entry name" value="EGF_2"/>
    <property type="match status" value="2"/>
</dbReference>
<evidence type="ECO:0000313" key="14">
    <source>
        <dbReference type="EMBL" id="KAF5922013.1"/>
    </source>
</evidence>
<dbReference type="PROSITE" id="PS00010">
    <property type="entry name" value="ASX_HYDROXYL"/>
    <property type="match status" value="1"/>
</dbReference>
<dbReference type="GO" id="GO:0007160">
    <property type="term" value="P:cell-matrix adhesion"/>
    <property type="evidence" value="ECO:0007669"/>
    <property type="project" value="TreeGrafter"/>
</dbReference>
<dbReference type="SMART" id="SM00211">
    <property type="entry name" value="TY"/>
    <property type="match status" value="1"/>
</dbReference>
<keyword evidence="15" id="KW-1185">Reference proteome</keyword>
<evidence type="ECO:0000256" key="8">
    <source>
        <dbReference type="ARBA" id="ARBA00023180"/>
    </source>
</evidence>
<dbReference type="GO" id="GO:0005615">
    <property type="term" value="C:extracellular space"/>
    <property type="evidence" value="ECO:0007669"/>
    <property type="project" value="TreeGrafter"/>
</dbReference>
<dbReference type="Pfam" id="PF00086">
    <property type="entry name" value="Thyroglobulin_1"/>
    <property type="match status" value="1"/>
</dbReference>
<evidence type="ECO:0000256" key="4">
    <source>
        <dbReference type="ARBA" id="ARBA00022729"/>
    </source>
</evidence>
<dbReference type="SUPFAM" id="SSF57184">
    <property type="entry name" value="Growth factor receptor domain"/>
    <property type="match status" value="1"/>
</dbReference>
<dbReference type="InterPro" id="IPR009030">
    <property type="entry name" value="Growth_fac_rcpt_cys_sf"/>
</dbReference>
<dbReference type="PROSITE" id="PS51162">
    <property type="entry name" value="THYROGLOBULIN_1_2"/>
    <property type="match status" value="1"/>
</dbReference>
<sequence>MPGGLESRHRPLSGLNCWCGGSLEGTVQGTLFQTLCVNISFEAVVDQRPINYCTSGLHDCDISERAQCIYTGGSSYTCSCLPGFSGDGRACRDVDECQPSRCHPDAFCYNTPGSFMCQCKPGYQGDGFRCIPGERKITCSVIWTPKVKHNEFALWFKQTREVEKTRCQQEREHILGAAGTADPQRQRPLGLFVPECDEHGHYKPTQCHGSTGYCWCVDRDGREVEGTRTRPGMRPPCKSEGGAVPGLLPEKGLRDQNSQRCAHKRGWGALAEDTI</sequence>
<keyword evidence="2" id="KW-0964">Secreted</keyword>
<evidence type="ECO:0000256" key="9">
    <source>
        <dbReference type="PROSITE-ProRule" id="PRU00076"/>
    </source>
</evidence>
<comment type="caution">
    <text evidence="9">Lacks conserved residue(s) required for the propagation of feature annotation.</text>
</comment>
<dbReference type="GO" id="GO:0005604">
    <property type="term" value="C:basement membrane"/>
    <property type="evidence" value="ECO:0007669"/>
    <property type="project" value="TreeGrafter"/>
</dbReference>
<evidence type="ECO:0000313" key="15">
    <source>
        <dbReference type="Proteomes" id="UP000551758"/>
    </source>
</evidence>
<dbReference type="FunFam" id="4.10.800.10:FF:000001">
    <property type="entry name" value="Testican-3 isoform 2"/>
    <property type="match status" value="1"/>
</dbReference>
<dbReference type="GO" id="GO:0005509">
    <property type="term" value="F:calcium ion binding"/>
    <property type="evidence" value="ECO:0007669"/>
    <property type="project" value="InterPro"/>
</dbReference>
<dbReference type="InterPro" id="IPR000742">
    <property type="entry name" value="EGF"/>
</dbReference>
<reference evidence="14 15" key="1">
    <citation type="journal article" date="2020" name="Mol. Biol. Evol.">
        <title>Interspecific Gene Flow and the Evolution of Specialization in Black and White Rhinoceros.</title>
        <authorList>
            <person name="Moodley Y."/>
            <person name="Westbury M.V."/>
            <person name="Russo I.M."/>
            <person name="Gopalakrishnan S."/>
            <person name="Rakotoarivelo A."/>
            <person name="Olsen R.A."/>
            <person name="Prost S."/>
            <person name="Tunstall T."/>
            <person name="Ryder O.A."/>
            <person name="Dalen L."/>
            <person name="Bruford M.W."/>
        </authorList>
    </citation>
    <scope>NUCLEOTIDE SEQUENCE [LARGE SCALE GENOMIC DNA]</scope>
    <source>
        <strain evidence="14">SBR-YM</strain>
        <tissue evidence="14">Skin</tissue>
    </source>
</reference>
<dbReference type="InterPro" id="IPR024731">
    <property type="entry name" value="NELL2-like_EGF"/>
</dbReference>
<dbReference type="SUPFAM" id="SSF57610">
    <property type="entry name" value="Thyroglobulin type-1 domain"/>
    <property type="match status" value="1"/>
</dbReference>
<dbReference type="AlphaFoldDB" id="A0A7J7F1X1"/>
<dbReference type="InterPro" id="IPR000152">
    <property type="entry name" value="EGF-type_Asp/Asn_hydroxyl_site"/>
</dbReference>
<dbReference type="PROSITE" id="PS00484">
    <property type="entry name" value="THYROGLOBULIN_1_1"/>
    <property type="match status" value="1"/>
</dbReference>
<evidence type="ECO:0000256" key="7">
    <source>
        <dbReference type="ARBA" id="ARBA00023157"/>
    </source>
</evidence>
<dbReference type="PANTHER" id="PTHR12352:SF3">
    <property type="entry name" value="NIDOGEN-2"/>
    <property type="match status" value="1"/>
</dbReference>
<evidence type="ECO:0000256" key="10">
    <source>
        <dbReference type="PROSITE-ProRule" id="PRU00500"/>
    </source>
</evidence>
<comment type="caution">
    <text evidence="14">The sequence shown here is derived from an EMBL/GenBank/DDBJ whole genome shotgun (WGS) entry which is preliminary data.</text>
</comment>
<evidence type="ECO:0000256" key="1">
    <source>
        <dbReference type="ARBA" id="ARBA00004613"/>
    </source>
</evidence>
<gene>
    <name evidence="14" type="ORF">HPG69_015463</name>
</gene>
<name>A0A7J7F1X1_DICBM</name>
<feature type="domain" description="EGF-like" evidence="12">
    <location>
        <begin position="49"/>
        <end position="92"/>
    </location>
</feature>
<feature type="domain" description="Thyroglobulin type-1" evidence="13">
    <location>
        <begin position="164"/>
        <end position="237"/>
    </location>
</feature>
<dbReference type="InterPro" id="IPR026823">
    <property type="entry name" value="cEGF"/>
</dbReference>
<keyword evidence="6" id="KW-0106">Calcium</keyword>
<evidence type="ECO:0000256" key="6">
    <source>
        <dbReference type="ARBA" id="ARBA00022837"/>
    </source>
</evidence>
<dbReference type="PANTHER" id="PTHR12352">
    <property type="entry name" value="SECRETED MODULAR CALCIUM-BINDING PROTEIN"/>
    <property type="match status" value="1"/>
</dbReference>
<keyword evidence="7 10" id="KW-1015">Disulfide bond</keyword>
<feature type="region of interest" description="Disordered" evidence="11">
    <location>
        <begin position="225"/>
        <end position="255"/>
    </location>
</feature>
<dbReference type="FunFam" id="2.10.25.10:FF:000270">
    <property type="entry name" value="Nidogen 1"/>
    <property type="match status" value="1"/>
</dbReference>
<evidence type="ECO:0000256" key="11">
    <source>
        <dbReference type="SAM" id="MobiDB-lite"/>
    </source>
</evidence>
<dbReference type="EMBL" id="JACDTQ010001574">
    <property type="protein sequence ID" value="KAF5922013.1"/>
    <property type="molecule type" value="Genomic_DNA"/>
</dbReference>
<feature type="domain" description="EGF-like" evidence="12">
    <location>
        <begin position="93"/>
        <end position="131"/>
    </location>
</feature>